<gene>
    <name evidence="2" type="ORF">C8N46_101163</name>
</gene>
<accession>A0A2T6C5I8</accession>
<dbReference type="RefSeq" id="WP_108112951.1">
    <property type="nucleotide sequence ID" value="NZ_QBKT01000001.1"/>
</dbReference>
<feature type="transmembrane region" description="Helical" evidence="1">
    <location>
        <begin position="159"/>
        <end position="177"/>
    </location>
</feature>
<feature type="transmembrane region" description="Helical" evidence="1">
    <location>
        <begin position="183"/>
        <end position="202"/>
    </location>
</feature>
<feature type="transmembrane region" description="Helical" evidence="1">
    <location>
        <begin position="29"/>
        <end position="47"/>
    </location>
</feature>
<evidence type="ECO:0000313" key="2">
    <source>
        <dbReference type="EMBL" id="PTX63562.1"/>
    </source>
</evidence>
<feature type="transmembrane region" description="Helical" evidence="1">
    <location>
        <begin position="67"/>
        <end position="91"/>
    </location>
</feature>
<evidence type="ECO:0000256" key="1">
    <source>
        <dbReference type="SAM" id="Phobius"/>
    </source>
</evidence>
<dbReference type="Proteomes" id="UP000244090">
    <property type="component" value="Unassembled WGS sequence"/>
</dbReference>
<dbReference type="OrthoDB" id="9826482at2"/>
<keyword evidence="1" id="KW-1133">Transmembrane helix</keyword>
<name>A0A2T6C5I8_9FLAO</name>
<proteinExistence type="predicted"/>
<comment type="caution">
    <text evidence="2">The sequence shown here is derived from an EMBL/GenBank/DDBJ whole genome shotgun (WGS) entry which is preliminary data.</text>
</comment>
<protein>
    <submittedName>
        <fullName evidence="2">Uncharacterized protein</fullName>
    </submittedName>
</protein>
<reference evidence="2 3" key="1">
    <citation type="submission" date="2018-04" db="EMBL/GenBank/DDBJ databases">
        <title>Genomic Encyclopedia of Archaeal and Bacterial Type Strains, Phase II (KMG-II): from individual species to whole genera.</title>
        <authorList>
            <person name="Goeker M."/>
        </authorList>
    </citation>
    <scope>NUCLEOTIDE SEQUENCE [LARGE SCALE GENOMIC DNA]</scope>
    <source>
        <strain evidence="2 3">DSM 25731</strain>
    </source>
</reference>
<keyword evidence="1" id="KW-0812">Transmembrane</keyword>
<evidence type="ECO:0000313" key="3">
    <source>
        <dbReference type="Proteomes" id="UP000244090"/>
    </source>
</evidence>
<keyword evidence="1" id="KW-0472">Membrane</keyword>
<keyword evidence="3" id="KW-1185">Reference proteome</keyword>
<feature type="transmembrane region" description="Helical" evidence="1">
    <location>
        <begin position="223"/>
        <end position="243"/>
    </location>
</feature>
<sequence>MENNNNQEVSKEFFLENLISRIISVKKRLDYLVFILVVVTFFGLYFMNVVPKKFIFFELDGLNPSVYHGVIAVSLLVVFGILGSHFIEYVLKRNMIDKELKFNPFFKGKRWREERKDMNVEKGNEKLLIVSSTVAPSSFYEFFYTLDLTLRNLRSTASIVLLFVFFLSHAVAYFHILKLQFHFGITEGLGVLLFVCYALLYVEFIKSIKRIKKRLYEVIAKPLLYISIAYVVLIIAIRMYFIFFN</sequence>
<dbReference type="EMBL" id="QBKT01000001">
    <property type="protein sequence ID" value="PTX63562.1"/>
    <property type="molecule type" value="Genomic_DNA"/>
</dbReference>
<dbReference type="AlphaFoldDB" id="A0A2T6C5I8"/>
<organism evidence="2 3">
    <name type="scientific">Kordia periserrulae</name>
    <dbReference type="NCBI Taxonomy" id="701523"/>
    <lineage>
        <taxon>Bacteria</taxon>
        <taxon>Pseudomonadati</taxon>
        <taxon>Bacteroidota</taxon>
        <taxon>Flavobacteriia</taxon>
        <taxon>Flavobacteriales</taxon>
        <taxon>Flavobacteriaceae</taxon>
        <taxon>Kordia</taxon>
    </lineage>
</organism>